<organism evidence="1 2">
    <name type="scientific">Araneus ventricosus</name>
    <name type="common">Orbweaver spider</name>
    <name type="synonym">Epeira ventricosa</name>
    <dbReference type="NCBI Taxonomy" id="182803"/>
    <lineage>
        <taxon>Eukaryota</taxon>
        <taxon>Metazoa</taxon>
        <taxon>Ecdysozoa</taxon>
        <taxon>Arthropoda</taxon>
        <taxon>Chelicerata</taxon>
        <taxon>Arachnida</taxon>
        <taxon>Araneae</taxon>
        <taxon>Araneomorphae</taxon>
        <taxon>Entelegynae</taxon>
        <taxon>Araneoidea</taxon>
        <taxon>Araneidae</taxon>
        <taxon>Araneus</taxon>
    </lineage>
</organism>
<dbReference type="Proteomes" id="UP000499080">
    <property type="component" value="Unassembled WGS sequence"/>
</dbReference>
<dbReference type="AlphaFoldDB" id="A0A4Y2DH72"/>
<gene>
    <name evidence="1" type="ORF">AVEN_39116_1</name>
</gene>
<name>A0A4Y2DH72_ARAVE</name>
<evidence type="ECO:0000313" key="1">
    <source>
        <dbReference type="EMBL" id="GBM15204.1"/>
    </source>
</evidence>
<accession>A0A4Y2DH72</accession>
<reference evidence="1 2" key="1">
    <citation type="journal article" date="2019" name="Sci. Rep.">
        <title>Orb-weaving spider Araneus ventricosus genome elucidates the spidroin gene catalogue.</title>
        <authorList>
            <person name="Kono N."/>
            <person name="Nakamura H."/>
            <person name="Ohtoshi R."/>
            <person name="Moran D.A.P."/>
            <person name="Shinohara A."/>
            <person name="Yoshida Y."/>
            <person name="Fujiwara M."/>
            <person name="Mori M."/>
            <person name="Tomita M."/>
            <person name="Arakawa K."/>
        </authorList>
    </citation>
    <scope>NUCLEOTIDE SEQUENCE [LARGE SCALE GENOMIC DNA]</scope>
</reference>
<protein>
    <submittedName>
        <fullName evidence="1">Uncharacterized protein</fullName>
    </submittedName>
</protein>
<comment type="caution">
    <text evidence="1">The sequence shown here is derived from an EMBL/GenBank/DDBJ whole genome shotgun (WGS) entry which is preliminary data.</text>
</comment>
<sequence>MLQLYSHNERAGTTTIAQKAPELILLRKKEYSSCSSFWPLSLLFWLVANPGTIRITMAGHITLLITGLITENILTITGHMLDILNTTGGDHSFRC</sequence>
<evidence type="ECO:0000313" key="2">
    <source>
        <dbReference type="Proteomes" id="UP000499080"/>
    </source>
</evidence>
<dbReference type="EMBL" id="BGPR01000356">
    <property type="protein sequence ID" value="GBM15204.1"/>
    <property type="molecule type" value="Genomic_DNA"/>
</dbReference>
<keyword evidence="2" id="KW-1185">Reference proteome</keyword>
<proteinExistence type="predicted"/>